<keyword evidence="2" id="KW-1185">Reference proteome</keyword>
<evidence type="ECO:0000313" key="1">
    <source>
        <dbReference type="EMBL" id="AGS82124.1"/>
    </source>
</evidence>
<evidence type="ECO:0000313" key="2">
    <source>
        <dbReference type="Proteomes" id="UP000015545"/>
    </source>
</evidence>
<proteinExistence type="predicted"/>
<dbReference type="Proteomes" id="UP000015545">
    <property type="component" value="Segment"/>
</dbReference>
<reference evidence="1 2" key="1">
    <citation type="journal article" date="2014" name="Genome Announc.">
        <title>Complete Genome Sequence of the Novel Giant Pseudomonas Phage PaBG.</title>
        <authorList>
            <person name="Sykilinda N.N."/>
            <person name="Bondar A.A."/>
            <person name="Gorshkova A.S."/>
            <person name="Kurochkina L.P."/>
            <person name="Kulikov E.E."/>
            <person name="Shneider M.M."/>
            <person name="Kadykov V.A."/>
            <person name="Solovjeva N.V."/>
            <person name="Kabilov M.R."/>
            <person name="Mesyanzhinov V.V."/>
            <person name="Vlassov V.V."/>
            <person name="Drukker V.V."/>
            <person name="Miroshnikov K.A."/>
        </authorList>
    </citation>
    <scope>NUCLEOTIDE SEQUENCE [LARGE SCALE GENOMIC DNA]</scope>
</reference>
<name>S5VMH6_9CAUD</name>
<dbReference type="EMBL" id="KF147891">
    <property type="protein sequence ID" value="AGS82124.1"/>
    <property type="molecule type" value="Genomic_DNA"/>
</dbReference>
<protein>
    <submittedName>
        <fullName evidence="1">Uncharacterized protein</fullName>
    </submittedName>
</protein>
<organism evidence="1 2">
    <name type="scientific">Pseudomonas phage PaBG</name>
    <dbReference type="NCBI Taxonomy" id="1335230"/>
    <lineage>
        <taxon>Viruses</taxon>
        <taxon>Duplodnaviria</taxon>
        <taxon>Heunggongvirae</taxon>
        <taxon>Uroviricota</taxon>
        <taxon>Caudoviricetes</taxon>
        <taxon>Baikalvirus</taxon>
        <taxon>Baikalvirus PaBG</taxon>
    </lineage>
</organism>
<gene>
    <name evidence="1" type="ORF">PaBG_00241</name>
</gene>
<accession>S5VMH6</accession>
<sequence>MIKAAWGPKVIQAQQARRAQQVRVAVSVLRALLAQLVQLVRQALLDLTVRHQRSA</sequence>